<dbReference type="Proteomes" id="UP001375240">
    <property type="component" value="Unassembled WGS sequence"/>
</dbReference>
<protein>
    <submittedName>
        <fullName evidence="2">Uncharacterized protein</fullName>
    </submittedName>
</protein>
<proteinExistence type="predicted"/>
<feature type="compositionally biased region" description="Low complexity" evidence="1">
    <location>
        <begin position="63"/>
        <end position="91"/>
    </location>
</feature>
<accession>A0AAV9U2C9</accession>
<dbReference type="EMBL" id="JAVHNQ010000013">
    <property type="protein sequence ID" value="KAK6334162.1"/>
    <property type="molecule type" value="Genomic_DNA"/>
</dbReference>
<feature type="region of interest" description="Disordered" evidence="1">
    <location>
        <begin position="1"/>
        <end position="98"/>
    </location>
</feature>
<sequence length="847" mass="91764">MPRVREGAVARRRRRARERRRANALARARARAQARPPAPPLPPNPPNAPANPPAVDPVPPIAIPSSSSAAVPPAAASGSAAPGSATSGSANRQDRNAARELQRAVYDGFRDVFYNTVYANSGRRPREPQLRAAFATPTMQGRLQRFCDARGFRMRTVMQAVEALIRGGFLRMGNVQNARMRGAMRDGGAPPGAPGGAPLAAAIDTVDAQTQTQNEIENQNEIQPQNQTENQPQNQNEIQNQTEIEVENRNQPKIENQTGDAAAAFVPVPRPGSLGLPPVPRRPIAPPPAMLQMLALLSDVRMLNQVRNEGNRPDGTAPVIADAPSTVTAGPDDAPPSTHVDAADENAKPVQADIVPRTTAMHVDGPRVDTTTVTVIHVNAPVQVNTTTTARHVDDVSPRTGTSLTARPVNNAQTADIGMTARRIDTALTAMQISTTPAKTPVANPEFPSTPKVSAAKSTPASVPEATTPVTSFASAHGMAFDRLAQPLPRRPKTPTPSDRNDPFSAMDDFIALGDIDSPPKQTQVRNRVVSGPARVPATQARPTGTLPMRPMTPPPAAPRVPQTAPPRSTMANLPQRPPPATGPINVVDFSRSQSVRRAPAPRSVFEPSLVPNFIPRPPTPPHYFSVAEAARARMPPAQPVQLPYPLQHSLITEAQRLLEQSCYEFALKWLPDRTASAEFAHPESAELNKWARLIGMRLRGLPPAAYDSRVYMEQMSRFRHAASQIAHLRHTAVHRNKIEARRVVDMLDLAVDFARFLRDGGRAVVLRDMRVQAGDVAARMEYEMAVRRADMLKELERLEVQLRMTRTGGQTDMEVQVRIDAIVAAAAMGREMPVTYAEQDVGRGAN</sequence>
<feature type="region of interest" description="Disordered" evidence="1">
    <location>
        <begin position="527"/>
        <end position="585"/>
    </location>
</feature>
<gene>
    <name evidence="2" type="ORF">TWF696_002664</name>
</gene>
<feature type="compositionally biased region" description="Pro residues" evidence="1">
    <location>
        <begin position="36"/>
        <end position="62"/>
    </location>
</feature>
<dbReference type="AlphaFoldDB" id="A0AAV9U2C9"/>
<evidence type="ECO:0000256" key="1">
    <source>
        <dbReference type="SAM" id="MobiDB-lite"/>
    </source>
</evidence>
<evidence type="ECO:0000313" key="2">
    <source>
        <dbReference type="EMBL" id="KAK6334162.1"/>
    </source>
</evidence>
<comment type="caution">
    <text evidence="2">The sequence shown here is derived from an EMBL/GenBank/DDBJ whole genome shotgun (WGS) entry which is preliminary data.</text>
</comment>
<feature type="region of interest" description="Disordered" evidence="1">
    <location>
        <begin position="438"/>
        <end position="466"/>
    </location>
</feature>
<feature type="compositionally biased region" description="Basic residues" evidence="1">
    <location>
        <begin position="10"/>
        <end position="32"/>
    </location>
</feature>
<organism evidence="2 3">
    <name type="scientific">Orbilia brochopaga</name>
    <dbReference type="NCBI Taxonomy" id="3140254"/>
    <lineage>
        <taxon>Eukaryota</taxon>
        <taxon>Fungi</taxon>
        <taxon>Dikarya</taxon>
        <taxon>Ascomycota</taxon>
        <taxon>Pezizomycotina</taxon>
        <taxon>Orbiliomycetes</taxon>
        <taxon>Orbiliales</taxon>
        <taxon>Orbiliaceae</taxon>
        <taxon>Orbilia</taxon>
    </lineage>
</organism>
<reference evidence="2 3" key="1">
    <citation type="submission" date="2019-10" db="EMBL/GenBank/DDBJ databases">
        <authorList>
            <person name="Palmer J.M."/>
        </authorList>
    </citation>
    <scope>NUCLEOTIDE SEQUENCE [LARGE SCALE GENOMIC DNA]</scope>
    <source>
        <strain evidence="2 3">TWF696</strain>
    </source>
</reference>
<keyword evidence="3" id="KW-1185">Reference proteome</keyword>
<name>A0AAV9U2C9_9PEZI</name>
<evidence type="ECO:0000313" key="3">
    <source>
        <dbReference type="Proteomes" id="UP001375240"/>
    </source>
</evidence>